<evidence type="ECO:0008006" key="3">
    <source>
        <dbReference type="Google" id="ProtNLM"/>
    </source>
</evidence>
<dbReference type="PROSITE" id="PS51318">
    <property type="entry name" value="TAT"/>
    <property type="match status" value="1"/>
</dbReference>
<sequence length="489" mass="53140">MSRNGCSGKSGHWGHEGVSRRQALQVGAIGILGLGTNHLTGLREAYAANGVTPHGKAKSCIFIFLSGGLAQHESFDMKPEAPENIRGEFRPAATKTPGLQICEHLPMLAERSNSWALCRSLTHNINEHSAAHHVMLTGHSELPTGFSPNTPSRTDRASIAAIAGYATQARNNLPTSVVLPERLVHSSGRIVPGQHAGNMGSQHDPWMIEASPFHSTSYGAFPEYHFDHQDRGKPDDRLFEAPQLSLPEGLGMRDINGRLALLETLKHQRQQLAQYEKVANFDRLRQGAVSLMTQSSVHEALNVTQADEKSLERYGRNSFGWSLLMARRLVTAGVNLIQVNLGNDETWDTHGNAFPHLKNNLFPPTDRALSALLDDLQSTGELDETLIVVAGEFGRTPQITLLEKHYKQPGRDHWGAAQSVLFAGGGIKGGNVVGKTDAHGAYPAEQPVKPENFAATIYNALGIPATAAWLDAQDRPHHIYDGEPIAGLS</sequence>
<dbReference type="SUPFAM" id="SSF53649">
    <property type="entry name" value="Alkaline phosphatase-like"/>
    <property type="match status" value="1"/>
</dbReference>
<dbReference type="Proteomes" id="UP000316304">
    <property type="component" value="Unassembled WGS sequence"/>
</dbReference>
<reference evidence="1 2" key="1">
    <citation type="submission" date="2019-02" db="EMBL/GenBank/DDBJ databases">
        <title>Deep-cultivation of Planctomycetes and their phenomic and genomic characterization uncovers novel biology.</title>
        <authorList>
            <person name="Wiegand S."/>
            <person name="Jogler M."/>
            <person name="Boedeker C."/>
            <person name="Pinto D."/>
            <person name="Vollmers J."/>
            <person name="Rivas-Marin E."/>
            <person name="Kohn T."/>
            <person name="Peeters S.H."/>
            <person name="Heuer A."/>
            <person name="Rast P."/>
            <person name="Oberbeckmann S."/>
            <person name="Bunk B."/>
            <person name="Jeske O."/>
            <person name="Meyerdierks A."/>
            <person name="Storesund J.E."/>
            <person name="Kallscheuer N."/>
            <person name="Luecker S."/>
            <person name="Lage O.M."/>
            <person name="Pohl T."/>
            <person name="Merkel B.J."/>
            <person name="Hornburger P."/>
            <person name="Mueller R.-W."/>
            <person name="Bruemmer F."/>
            <person name="Labrenz M."/>
            <person name="Spormann A.M."/>
            <person name="Op Den Camp H."/>
            <person name="Overmann J."/>
            <person name="Amann R."/>
            <person name="Jetten M.S.M."/>
            <person name="Mascher T."/>
            <person name="Medema M.H."/>
            <person name="Devos D.P."/>
            <person name="Kaster A.-K."/>
            <person name="Ovreas L."/>
            <person name="Rohde M."/>
            <person name="Galperin M.Y."/>
            <person name="Jogler C."/>
        </authorList>
    </citation>
    <scope>NUCLEOTIDE SEQUENCE [LARGE SCALE GENOMIC DNA]</scope>
    <source>
        <strain evidence="1 2">Pla52o</strain>
    </source>
</reference>
<dbReference type="RefSeq" id="WP_146596161.1">
    <property type="nucleotide sequence ID" value="NZ_SJPT01000007.1"/>
</dbReference>
<proteinExistence type="predicted"/>
<evidence type="ECO:0000313" key="1">
    <source>
        <dbReference type="EMBL" id="TWU21033.1"/>
    </source>
</evidence>
<dbReference type="InterPro" id="IPR010869">
    <property type="entry name" value="DUF1501"/>
</dbReference>
<dbReference type="InterPro" id="IPR017850">
    <property type="entry name" value="Alkaline_phosphatase_core_sf"/>
</dbReference>
<comment type="caution">
    <text evidence="1">The sequence shown here is derived from an EMBL/GenBank/DDBJ whole genome shotgun (WGS) entry which is preliminary data.</text>
</comment>
<dbReference type="PANTHER" id="PTHR43737:SF1">
    <property type="entry name" value="DUF1501 DOMAIN-CONTAINING PROTEIN"/>
    <property type="match status" value="1"/>
</dbReference>
<gene>
    <name evidence="1" type="ORF">Pla52o_40650</name>
</gene>
<name>A0A5C6C8L6_9BACT</name>
<organism evidence="1 2">
    <name type="scientific">Novipirellula galeiformis</name>
    <dbReference type="NCBI Taxonomy" id="2528004"/>
    <lineage>
        <taxon>Bacteria</taxon>
        <taxon>Pseudomonadati</taxon>
        <taxon>Planctomycetota</taxon>
        <taxon>Planctomycetia</taxon>
        <taxon>Pirellulales</taxon>
        <taxon>Pirellulaceae</taxon>
        <taxon>Novipirellula</taxon>
    </lineage>
</organism>
<accession>A0A5C6C8L6</accession>
<dbReference type="EMBL" id="SJPT01000007">
    <property type="protein sequence ID" value="TWU21033.1"/>
    <property type="molecule type" value="Genomic_DNA"/>
</dbReference>
<keyword evidence="2" id="KW-1185">Reference proteome</keyword>
<evidence type="ECO:0000313" key="2">
    <source>
        <dbReference type="Proteomes" id="UP000316304"/>
    </source>
</evidence>
<dbReference type="AlphaFoldDB" id="A0A5C6C8L6"/>
<dbReference type="PANTHER" id="PTHR43737">
    <property type="entry name" value="BLL7424 PROTEIN"/>
    <property type="match status" value="1"/>
</dbReference>
<dbReference type="Pfam" id="PF07394">
    <property type="entry name" value="DUF1501"/>
    <property type="match status" value="1"/>
</dbReference>
<dbReference type="OrthoDB" id="127333at2"/>
<dbReference type="InterPro" id="IPR006311">
    <property type="entry name" value="TAT_signal"/>
</dbReference>
<protein>
    <recommendedName>
        <fullName evidence="3">DUF1501 domain-containing protein</fullName>
    </recommendedName>
</protein>